<reference evidence="5" key="1">
    <citation type="submission" date="2013-10" db="EMBL/GenBank/DDBJ databases">
        <authorList>
            <person name="Fuzita F."/>
        </authorList>
    </citation>
    <scope>NUCLEOTIDE SEQUENCE</scope>
    <source>
        <tissue evidence="5">Midgut glands</tissue>
    </source>
</reference>
<feature type="chain" id="PRO_5018723413" evidence="2">
    <location>
        <begin position="23"/>
        <end position="207"/>
    </location>
</feature>
<feature type="domain" description="Cathepsin propeptide inhibitor" evidence="4">
    <location>
        <begin position="29"/>
        <end position="88"/>
    </location>
</feature>
<dbReference type="InterPro" id="IPR039417">
    <property type="entry name" value="Peptidase_C1A_papain-like"/>
</dbReference>
<feature type="domain" description="Peptidase C1A papain C-terminal" evidence="3">
    <location>
        <begin position="117"/>
        <end position="207"/>
    </location>
</feature>
<dbReference type="GO" id="GO:0008234">
    <property type="term" value="F:cysteine-type peptidase activity"/>
    <property type="evidence" value="ECO:0007669"/>
    <property type="project" value="InterPro"/>
</dbReference>
<gene>
    <name evidence="5" type="primary">cctsl</name>
</gene>
<dbReference type="Gene3D" id="3.90.70.10">
    <property type="entry name" value="Cysteine proteinases"/>
    <property type="match status" value="1"/>
</dbReference>
<organism evidence="5">
    <name type="scientific">Tityus serrulatus</name>
    <name type="common">Brazilian yellow scorpion</name>
    <dbReference type="NCBI Taxonomy" id="6887"/>
    <lineage>
        <taxon>Eukaryota</taxon>
        <taxon>Metazoa</taxon>
        <taxon>Ecdysozoa</taxon>
        <taxon>Arthropoda</taxon>
        <taxon>Chelicerata</taxon>
        <taxon>Arachnida</taxon>
        <taxon>Scorpiones</taxon>
        <taxon>Buthida</taxon>
        <taxon>Buthoidea</taxon>
        <taxon>Buthidae</taxon>
        <taxon>Tityus</taxon>
    </lineage>
</organism>
<dbReference type="InterPro" id="IPR038765">
    <property type="entry name" value="Papain-like_cys_pep_sf"/>
</dbReference>
<reference evidence="5" key="2">
    <citation type="journal article" date="2015" name="PLoS ONE">
        <title>Biochemical, transcriptomic and proteomic analyses of digestion in the scorpion Tityus serrulatus: insights into function and evolution of digestion in an ancient arthropod.</title>
        <authorList>
            <person name="Fuzita F.J."/>
            <person name="Pinkse M.W.H."/>
            <person name="Patane J.S.L."/>
            <person name="Juliano M.A."/>
            <person name="Verhaert P.D.E.M."/>
            <person name="Lopes A.R."/>
        </authorList>
    </citation>
    <scope>NUCLEOTIDE SEQUENCE</scope>
    <source>
        <tissue evidence="5">Midgut glands</tissue>
    </source>
</reference>
<dbReference type="SMART" id="SM00645">
    <property type="entry name" value="Pept_C1"/>
    <property type="match status" value="1"/>
</dbReference>
<evidence type="ECO:0000256" key="1">
    <source>
        <dbReference type="ARBA" id="ARBA00008455"/>
    </source>
</evidence>
<name>U6JM89_TITSE</name>
<evidence type="ECO:0000313" key="5">
    <source>
        <dbReference type="EMBL" id="CDJ26706.1"/>
    </source>
</evidence>
<dbReference type="EMBL" id="HG710130">
    <property type="protein sequence ID" value="CDJ26706.1"/>
    <property type="molecule type" value="mRNA"/>
</dbReference>
<dbReference type="GO" id="GO:0006508">
    <property type="term" value="P:proteolysis"/>
    <property type="evidence" value="ECO:0007669"/>
    <property type="project" value="InterPro"/>
</dbReference>
<sequence>LKMKIIAFICVITIAVENIVNCTEYVQQWEMFKVEFNKTYQKEEEILRRHVWMQNSDIISKHNLFYDLGLFSYRLGINKYSDLDQTDFASRMKNTKMTVDKRNKPKLIFKLHSNVSLPSSVDWRKKGYVTEVRDQGGCSAAWAFSATGALEGQYKRKSDKLIPLSAQNLVDCVAPEGNEGCGGGFLTAKSAFEYVKRNGGIDSERSY</sequence>
<feature type="non-terminal residue" evidence="5">
    <location>
        <position position="207"/>
    </location>
</feature>
<accession>U6JM89</accession>
<dbReference type="InterPro" id="IPR000668">
    <property type="entry name" value="Peptidase_C1A_C"/>
</dbReference>
<evidence type="ECO:0000259" key="3">
    <source>
        <dbReference type="SMART" id="SM00645"/>
    </source>
</evidence>
<dbReference type="PANTHER" id="PTHR12411">
    <property type="entry name" value="CYSTEINE PROTEASE FAMILY C1-RELATED"/>
    <property type="match status" value="1"/>
</dbReference>
<protein>
    <submittedName>
        <fullName evidence="5">Cathepsin L-like cysteine peptidase 11 protein</fullName>
    </submittedName>
</protein>
<proteinExistence type="evidence at transcript level"/>
<dbReference type="SMART" id="SM00848">
    <property type="entry name" value="Inhibitor_I29"/>
    <property type="match status" value="1"/>
</dbReference>
<feature type="non-terminal residue" evidence="5">
    <location>
        <position position="1"/>
    </location>
</feature>
<feature type="signal peptide" evidence="2">
    <location>
        <begin position="1"/>
        <end position="22"/>
    </location>
</feature>
<dbReference type="SUPFAM" id="SSF54001">
    <property type="entry name" value="Cysteine proteinases"/>
    <property type="match status" value="1"/>
</dbReference>
<keyword evidence="2" id="KW-0732">Signal</keyword>
<dbReference type="CDD" id="cd02248">
    <property type="entry name" value="Peptidase_C1A"/>
    <property type="match status" value="1"/>
</dbReference>
<comment type="similarity">
    <text evidence="1">Belongs to the peptidase C1 family.</text>
</comment>
<dbReference type="AlphaFoldDB" id="U6JM89"/>
<dbReference type="Pfam" id="PF00112">
    <property type="entry name" value="Peptidase_C1"/>
    <property type="match status" value="1"/>
</dbReference>
<dbReference type="InterPro" id="IPR013201">
    <property type="entry name" value="Prot_inhib_I29"/>
</dbReference>
<dbReference type="Pfam" id="PF08246">
    <property type="entry name" value="Inhibitor_I29"/>
    <property type="match status" value="1"/>
</dbReference>
<evidence type="ECO:0000259" key="4">
    <source>
        <dbReference type="SMART" id="SM00848"/>
    </source>
</evidence>
<evidence type="ECO:0000256" key="2">
    <source>
        <dbReference type="SAM" id="SignalP"/>
    </source>
</evidence>
<dbReference type="InterPro" id="IPR013128">
    <property type="entry name" value="Peptidase_C1A"/>
</dbReference>